<keyword evidence="1" id="KW-0472">Membrane</keyword>
<comment type="caution">
    <text evidence="2">The sequence shown here is derived from an EMBL/GenBank/DDBJ whole genome shotgun (WGS) entry which is preliminary data.</text>
</comment>
<feature type="transmembrane region" description="Helical" evidence="1">
    <location>
        <begin position="118"/>
        <end position="140"/>
    </location>
</feature>
<keyword evidence="1" id="KW-1133">Transmembrane helix</keyword>
<dbReference type="Proteomes" id="UP000295431">
    <property type="component" value="Unassembled WGS sequence"/>
</dbReference>
<evidence type="ECO:0000256" key="1">
    <source>
        <dbReference type="SAM" id="Phobius"/>
    </source>
</evidence>
<dbReference type="RefSeq" id="WP_131944510.1">
    <property type="nucleotide sequence ID" value="NZ_BAAAMX010000021.1"/>
</dbReference>
<reference evidence="2 3" key="1">
    <citation type="submission" date="2019-03" db="EMBL/GenBank/DDBJ databases">
        <title>Draft genome sequences of novel Actinobacteria.</title>
        <authorList>
            <person name="Sahin N."/>
            <person name="Ay H."/>
            <person name="Saygin H."/>
        </authorList>
    </citation>
    <scope>NUCLEOTIDE SEQUENCE [LARGE SCALE GENOMIC DNA]</scope>
    <source>
        <strain evidence="2 3">DSM 45347</strain>
    </source>
</reference>
<dbReference type="OrthoDB" id="3528564at2"/>
<dbReference type="EMBL" id="SMJW01000300">
    <property type="protein sequence ID" value="TDC05504.1"/>
    <property type="molecule type" value="Genomic_DNA"/>
</dbReference>
<feature type="transmembrane region" description="Helical" evidence="1">
    <location>
        <begin position="35"/>
        <end position="55"/>
    </location>
</feature>
<gene>
    <name evidence="2" type="ORF">E1284_35320</name>
</gene>
<organism evidence="2 3">
    <name type="scientific">Actinomadura bangladeshensis</name>
    <dbReference type="NCBI Taxonomy" id="453573"/>
    <lineage>
        <taxon>Bacteria</taxon>
        <taxon>Bacillati</taxon>
        <taxon>Actinomycetota</taxon>
        <taxon>Actinomycetes</taxon>
        <taxon>Streptosporangiales</taxon>
        <taxon>Thermomonosporaceae</taxon>
        <taxon>Actinomadura</taxon>
    </lineage>
</organism>
<keyword evidence="3" id="KW-1185">Reference proteome</keyword>
<keyword evidence="1" id="KW-0812">Transmembrane</keyword>
<evidence type="ECO:0000313" key="2">
    <source>
        <dbReference type="EMBL" id="TDC05504.1"/>
    </source>
</evidence>
<feature type="transmembrane region" description="Helical" evidence="1">
    <location>
        <begin position="7"/>
        <end position="29"/>
    </location>
</feature>
<feature type="transmembrane region" description="Helical" evidence="1">
    <location>
        <begin position="160"/>
        <end position="191"/>
    </location>
</feature>
<evidence type="ECO:0000313" key="3">
    <source>
        <dbReference type="Proteomes" id="UP000295431"/>
    </source>
</evidence>
<dbReference type="AlphaFoldDB" id="A0A4R4NBA0"/>
<accession>A0A4R4NBA0</accession>
<protein>
    <submittedName>
        <fullName evidence="2">Uncharacterized protein</fullName>
    </submittedName>
</protein>
<sequence>MTDVAGGITMGLGSAAIVASGFVLLNFTIESSVPLAASCLAAIPIIALTLSNPFGMGQAAIAWNQLNNTLGTALAAWPTDLEKEDWQGAGREQFDTAIRKIKAEFEQIKAAASSMATAMWGVLAGYVALYVAMIAFWWAVRAVLIAWAAGTPLTRPAAEATGAAAVAATGGAVGALGAMLSAAGAALIGLLTQFLGGLFLADTNDLPGQGSDFNKVKLQYPVVTVRNP</sequence>
<proteinExistence type="predicted"/>
<name>A0A4R4NBA0_9ACTN</name>